<protein>
    <submittedName>
        <fullName evidence="3">Outer membrane efflux protein</fullName>
    </submittedName>
</protein>
<keyword evidence="2" id="KW-0175">Coiled coil</keyword>
<dbReference type="Pfam" id="PF02321">
    <property type="entry name" value="OEP"/>
    <property type="match status" value="2"/>
</dbReference>
<name>A0A1N6HUV3_9PROT</name>
<dbReference type="Gene3D" id="1.20.1600.10">
    <property type="entry name" value="Outer membrane efflux proteins (OEP)"/>
    <property type="match status" value="1"/>
</dbReference>
<dbReference type="SUPFAM" id="SSF56954">
    <property type="entry name" value="Outer membrane efflux proteins (OEP)"/>
    <property type="match status" value="1"/>
</dbReference>
<dbReference type="EMBL" id="FSRO01000001">
    <property type="protein sequence ID" value="SIO23638.1"/>
    <property type="molecule type" value="Genomic_DNA"/>
</dbReference>
<dbReference type="Proteomes" id="UP000185062">
    <property type="component" value="Unassembled WGS sequence"/>
</dbReference>
<feature type="coiled-coil region" evidence="2">
    <location>
        <begin position="362"/>
        <end position="389"/>
    </location>
</feature>
<feature type="coiled-coil region" evidence="2">
    <location>
        <begin position="234"/>
        <end position="261"/>
    </location>
</feature>
<evidence type="ECO:0000256" key="1">
    <source>
        <dbReference type="ARBA" id="ARBA00007613"/>
    </source>
</evidence>
<gene>
    <name evidence="3" type="ORF">SAMN02743940_1376</name>
</gene>
<accession>A0A1N6HUV3</accession>
<keyword evidence="4" id="KW-1185">Reference proteome</keyword>
<dbReference type="GO" id="GO:0015562">
    <property type="term" value="F:efflux transmembrane transporter activity"/>
    <property type="evidence" value="ECO:0007669"/>
    <property type="project" value="InterPro"/>
</dbReference>
<dbReference type="PROSITE" id="PS51257">
    <property type="entry name" value="PROKAR_LIPOPROTEIN"/>
    <property type="match status" value="1"/>
</dbReference>
<proteinExistence type="inferred from homology"/>
<evidence type="ECO:0000313" key="4">
    <source>
        <dbReference type="Proteomes" id="UP000185062"/>
    </source>
</evidence>
<reference evidence="3 4" key="1">
    <citation type="submission" date="2016-12" db="EMBL/GenBank/DDBJ databases">
        <authorList>
            <person name="Song W.-J."/>
            <person name="Kurnit D.M."/>
        </authorList>
    </citation>
    <scope>NUCLEOTIDE SEQUENCE [LARGE SCALE GENOMIC DNA]</scope>
    <source>
        <strain evidence="3 4">ATCC 49181</strain>
    </source>
</reference>
<dbReference type="InterPro" id="IPR010131">
    <property type="entry name" value="MdtP/NodT-like"/>
</dbReference>
<dbReference type="InterPro" id="IPR003423">
    <property type="entry name" value="OMP_efflux"/>
</dbReference>
<evidence type="ECO:0000313" key="3">
    <source>
        <dbReference type="EMBL" id="SIO23638.1"/>
    </source>
</evidence>
<organism evidence="3 4">
    <name type="scientific">Nitrosomonas cryotolerans ATCC 49181</name>
    <dbReference type="NCBI Taxonomy" id="1131553"/>
    <lineage>
        <taxon>Bacteria</taxon>
        <taxon>Pseudomonadati</taxon>
        <taxon>Pseudomonadota</taxon>
        <taxon>Betaproteobacteria</taxon>
        <taxon>Nitrosomonadales</taxon>
        <taxon>Nitrosomonadaceae</taxon>
        <taxon>Nitrosomonas</taxon>
    </lineage>
</organism>
<dbReference type="PANTHER" id="PTHR30203:SF24">
    <property type="entry name" value="BLR4935 PROTEIN"/>
    <property type="match status" value="1"/>
</dbReference>
<sequence>MKKPENRNQVLFWCRTKQSLIIQLILSITVVGCATPPHQQSSSITNQSRLEMTPFRSSVSLSENINSPSALSLTEQGNNKAFREEGPLTLDTLVNLARQYNPTLTQAWSHVEAERAKALQAGLYPNPVIGYSADQIGVKGTSGEFQGGFIRQEIITAGKLDLSRQKYLARASAAEFQSLAQEYRVINGIVIQFYRLVGFQERVKIQQELLKSWQDYFLTVQEMFNVGQANEADIHQAKVRLQQQQLNVQRTENELALEKERLITIVGTSLPSTQVSGDLTESETPLKFEEALQRLLQESPELGLARANVKSDQITVERERVEPIPNINVQLASGRNNVADETVFGVQAFIEIPIFDRNQGTLKQAYADLARQESEVKRMELLLRRSLAEQFQQYLTALQHINSYREIILPESEQRYKTQLQSYQAARETWPAVLESQREFFANRMEYVDQLIVWRTSRVAIEGLLLTDGLQAPQNVTSPGHIGAIPKPR</sequence>
<dbReference type="PANTHER" id="PTHR30203">
    <property type="entry name" value="OUTER MEMBRANE CATION EFFLUX PROTEIN"/>
    <property type="match status" value="1"/>
</dbReference>
<evidence type="ECO:0000256" key="2">
    <source>
        <dbReference type="SAM" id="Coils"/>
    </source>
</evidence>
<dbReference type="eggNOG" id="COG1538">
    <property type="taxonomic scope" value="Bacteria"/>
</dbReference>
<comment type="similarity">
    <text evidence="1">Belongs to the outer membrane factor (OMF) (TC 1.B.17) family.</text>
</comment>
<dbReference type="STRING" id="44575.SAMN05216419_10753"/>
<dbReference type="AlphaFoldDB" id="A0A1N6HUV3"/>